<dbReference type="RefSeq" id="WP_011875658.1">
    <property type="nucleotide sequence ID" value="NZ_CP022992.1"/>
</dbReference>
<dbReference type="Gene3D" id="1.10.620.20">
    <property type="entry name" value="Ribonucleotide Reductase, subunit A"/>
    <property type="match status" value="1"/>
</dbReference>
<dbReference type="GO" id="GO:0005507">
    <property type="term" value="F:copper ion binding"/>
    <property type="evidence" value="ECO:0007669"/>
    <property type="project" value="TreeGrafter"/>
</dbReference>
<dbReference type="Gene3D" id="2.70.150.10">
    <property type="entry name" value="Calcium-transporting ATPase, cytoplasmic transduction domain A"/>
    <property type="match status" value="1"/>
</dbReference>
<dbReference type="SUPFAM" id="SSF47240">
    <property type="entry name" value="Ferritin-like"/>
    <property type="match status" value="1"/>
</dbReference>
<evidence type="ECO:0000256" key="3">
    <source>
        <dbReference type="ARBA" id="ARBA00022475"/>
    </source>
</evidence>
<dbReference type="InterPro" id="IPR007029">
    <property type="entry name" value="YHS_dom"/>
</dbReference>
<dbReference type="InterPro" id="IPR001757">
    <property type="entry name" value="P_typ_ATPase"/>
</dbReference>
<evidence type="ECO:0000256" key="7">
    <source>
        <dbReference type="ARBA" id="ARBA00022840"/>
    </source>
</evidence>
<dbReference type="SUPFAM" id="SSF81665">
    <property type="entry name" value="Calcium ATPase, transmembrane domain M"/>
    <property type="match status" value="1"/>
</dbReference>
<dbReference type="PROSITE" id="PS00154">
    <property type="entry name" value="ATPASE_E1_E2"/>
    <property type="match status" value="1"/>
</dbReference>
<feature type="transmembrane region" description="Helical" evidence="11">
    <location>
        <begin position="747"/>
        <end position="766"/>
    </location>
</feature>
<dbReference type="Gene3D" id="3.40.50.1000">
    <property type="entry name" value="HAD superfamily/HAD-like"/>
    <property type="match status" value="1"/>
</dbReference>
<dbReference type="SFLD" id="SFLDG00002">
    <property type="entry name" value="C1.7:_P-type_atpase_like"/>
    <property type="match status" value="1"/>
</dbReference>
<evidence type="ECO:0000259" key="12">
    <source>
        <dbReference type="SMART" id="SM00746"/>
    </source>
</evidence>
<dbReference type="SFLD" id="SFLDF00027">
    <property type="entry name" value="p-type_atpase"/>
    <property type="match status" value="1"/>
</dbReference>
<dbReference type="InterPro" id="IPR008250">
    <property type="entry name" value="ATPase_P-typ_transduc_dom_A_sf"/>
</dbReference>
<dbReference type="InterPro" id="IPR044492">
    <property type="entry name" value="P_typ_ATPase_HD_dom"/>
</dbReference>
<dbReference type="InterPro" id="IPR012348">
    <property type="entry name" value="RNR-like"/>
</dbReference>
<gene>
    <name evidence="13" type="ORF">CJU94_36550</name>
</gene>
<comment type="similarity">
    <text evidence="2 11">Belongs to the cation transport ATPase (P-type) (TC 3.A.3) family. Type IB subfamily.</text>
</comment>
<dbReference type="GO" id="GO:0016491">
    <property type="term" value="F:oxidoreductase activity"/>
    <property type="evidence" value="ECO:0007669"/>
    <property type="project" value="InterPro"/>
</dbReference>
<dbReference type="Proteomes" id="UP000215158">
    <property type="component" value="Plasmid pBN2"/>
</dbReference>
<evidence type="ECO:0000256" key="11">
    <source>
        <dbReference type="RuleBase" id="RU362081"/>
    </source>
</evidence>
<geneLocation type="plasmid" evidence="13 14">
    <name>pBN2</name>
</geneLocation>
<dbReference type="Pfam" id="PF04945">
    <property type="entry name" value="YHS"/>
    <property type="match status" value="1"/>
</dbReference>
<keyword evidence="9 11" id="KW-1133">Transmembrane helix</keyword>
<dbReference type="PRINTS" id="PR00943">
    <property type="entry name" value="CUATPASE"/>
</dbReference>
<dbReference type="KEGG" id="parb:CJU94_36550"/>
<protein>
    <submittedName>
        <fullName evidence="13">Copper-translocating P-type ATPase</fullName>
    </submittedName>
</protein>
<dbReference type="AlphaFoldDB" id="A0A248VXF2"/>
<keyword evidence="3 11" id="KW-1003">Cell membrane</keyword>
<keyword evidence="8" id="KW-1278">Translocase</keyword>
<feature type="transmembrane region" description="Helical" evidence="11">
    <location>
        <begin position="211"/>
        <end position="236"/>
    </location>
</feature>
<dbReference type="PANTHER" id="PTHR43520:SF8">
    <property type="entry name" value="P-TYPE CU(+) TRANSPORTER"/>
    <property type="match status" value="1"/>
</dbReference>
<feature type="transmembrane region" description="Helical" evidence="11">
    <location>
        <begin position="133"/>
        <end position="155"/>
    </location>
</feature>
<evidence type="ECO:0000313" key="13">
    <source>
        <dbReference type="EMBL" id="ASW03709.1"/>
    </source>
</evidence>
<dbReference type="OrthoDB" id="8552908at2"/>
<dbReference type="GO" id="GO:0005886">
    <property type="term" value="C:plasma membrane"/>
    <property type="evidence" value="ECO:0007669"/>
    <property type="project" value="UniProtKB-SubCell"/>
</dbReference>
<dbReference type="SUPFAM" id="SSF81653">
    <property type="entry name" value="Calcium ATPase, transduction domain A"/>
    <property type="match status" value="1"/>
</dbReference>
<dbReference type="GO" id="GO:0060003">
    <property type="term" value="P:copper ion export"/>
    <property type="evidence" value="ECO:0007669"/>
    <property type="project" value="UniProtKB-ARBA"/>
</dbReference>
<evidence type="ECO:0000256" key="9">
    <source>
        <dbReference type="ARBA" id="ARBA00022989"/>
    </source>
</evidence>
<dbReference type="InterPro" id="IPR045800">
    <property type="entry name" value="HMBD"/>
</dbReference>
<dbReference type="SMART" id="SM00746">
    <property type="entry name" value="TRASH"/>
    <property type="match status" value="1"/>
</dbReference>
<evidence type="ECO:0000256" key="6">
    <source>
        <dbReference type="ARBA" id="ARBA00022741"/>
    </source>
</evidence>
<proteinExistence type="inferred from homology"/>
<feature type="transmembrane region" description="Helical" evidence="11">
    <location>
        <begin position="175"/>
        <end position="199"/>
    </location>
</feature>
<dbReference type="GO" id="GO:0016887">
    <property type="term" value="F:ATP hydrolysis activity"/>
    <property type="evidence" value="ECO:0007669"/>
    <property type="project" value="InterPro"/>
</dbReference>
<feature type="transmembrane region" description="Helical" evidence="11">
    <location>
        <begin position="248"/>
        <end position="268"/>
    </location>
</feature>
<dbReference type="FunFam" id="2.70.150.10:FF:000020">
    <property type="entry name" value="Copper-exporting P-type ATPase A"/>
    <property type="match status" value="1"/>
</dbReference>
<feature type="domain" description="TRASH" evidence="12">
    <location>
        <begin position="29"/>
        <end position="66"/>
    </location>
</feature>
<dbReference type="PRINTS" id="PR00119">
    <property type="entry name" value="CATATPASE"/>
</dbReference>
<dbReference type="CDD" id="cd02094">
    <property type="entry name" value="P-type_ATPase_Cu-like"/>
    <property type="match status" value="1"/>
</dbReference>
<dbReference type="InterPro" id="IPR036412">
    <property type="entry name" value="HAD-like_sf"/>
</dbReference>
<organism evidence="13 14">
    <name type="scientific">Paraburkholderia aromaticivorans</name>
    <dbReference type="NCBI Taxonomy" id="2026199"/>
    <lineage>
        <taxon>Bacteria</taxon>
        <taxon>Pseudomonadati</taxon>
        <taxon>Pseudomonadota</taxon>
        <taxon>Betaproteobacteria</taxon>
        <taxon>Burkholderiales</taxon>
        <taxon>Burkholderiaceae</taxon>
        <taxon>Paraburkholderia</taxon>
    </lineage>
</organism>
<dbReference type="GO" id="GO:0043682">
    <property type="term" value="F:P-type divalent copper transporter activity"/>
    <property type="evidence" value="ECO:0007669"/>
    <property type="project" value="TreeGrafter"/>
</dbReference>
<keyword evidence="10 11" id="KW-0472">Membrane</keyword>
<dbReference type="SFLD" id="SFLDS00003">
    <property type="entry name" value="Haloacid_Dehalogenase"/>
    <property type="match status" value="1"/>
</dbReference>
<keyword evidence="4 11" id="KW-0812">Transmembrane</keyword>
<dbReference type="GO" id="GO:0055070">
    <property type="term" value="P:copper ion homeostasis"/>
    <property type="evidence" value="ECO:0007669"/>
    <property type="project" value="TreeGrafter"/>
</dbReference>
<dbReference type="InterPro" id="IPR023299">
    <property type="entry name" value="ATPase_P-typ_cyto_dom_N"/>
</dbReference>
<dbReference type="GO" id="GO:0005524">
    <property type="term" value="F:ATP binding"/>
    <property type="evidence" value="ECO:0007669"/>
    <property type="project" value="UniProtKB-UniRule"/>
</dbReference>
<comment type="subcellular location">
    <subcellularLocation>
        <location evidence="1">Cell membrane</location>
        <topology evidence="1">Multi-pass membrane protein</topology>
    </subcellularLocation>
</comment>
<dbReference type="NCBIfam" id="TIGR01525">
    <property type="entry name" value="ATPase-IB_hvy"/>
    <property type="match status" value="1"/>
</dbReference>
<reference evidence="13 14" key="1">
    <citation type="submission" date="2017-08" db="EMBL/GenBank/DDBJ databases">
        <title>Identification and genetic characteristics of simultaneous BTEX- and naphthalene-degrading Paraburkholderia sp. BN5 isolated from petroleum-contaminated soil.</title>
        <authorList>
            <person name="Lee Y."/>
            <person name="Jeon C.O."/>
        </authorList>
    </citation>
    <scope>NUCLEOTIDE SEQUENCE [LARGE SCALE GENOMIC DNA]</scope>
    <source>
        <strain evidence="13 14">BN5</strain>
        <plasmid evidence="13 14">pBN2</plasmid>
    </source>
</reference>
<dbReference type="SUPFAM" id="SSF56784">
    <property type="entry name" value="HAD-like"/>
    <property type="match status" value="1"/>
</dbReference>
<dbReference type="NCBIfam" id="TIGR01494">
    <property type="entry name" value="ATPase_P-type"/>
    <property type="match status" value="1"/>
</dbReference>
<dbReference type="EMBL" id="CP022992">
    <property type="protein sequence ID" value="ASW03709.1"/>
    <property type="molecule type" value="Genomic_DNA"/>
</dbReference>
<feature type="transmembrane region" description="Helical" evidence="11">
    <location>
        <begin position="431"/>
        <end position="463"/>
    </location>
</feature>
<evidence type="ECO:0000313" key="14">
    <source>
        <dbReference type="Proteomes" id="UP000215158"/>
    </source>
</evidence>
<evidence type="ECO:0000256" key="8">
    <source>
        <dbReference type="ARBA" id="ARBA00022967"/>
    </source>
</evidence>
<dbReference type="InterPro" id="IPR009078">
    <property type="entry name" value="Ferritin-like_SF"/>
</dbReference>
<evidence type="ECO:0000256" key="1">
    <source>
        <dbReference type="ARBA" id="ARBA00004651"/>
    </source>
</evidence>
<dbReference type="Pfam" id="PF19335">
    <property type="entry name" value="HMBD"/>
    <property type="match status" value="1"/>
</dbReference>
<keyword evidence="5 11" id="KW-0479">Metal-binding</keyword>
<dbReference type="InterPro" id="IPR011017">
    <property type="entry name" value="TRASH_dom"/>
</dbReference>
<name>A0A248VXF2_9BURK</name>
<feature type="transmembrane region" description="Helical" evidence="11">
    <location>
        <begin position="403"/>
        <end position="425"/>
    </location>
</feature>
<accession>A0A248VXF2</accession>
<keyword evidence="14" id="KW-1185">Reference proteome</keyword>
<dbReference type="PANTHER" id="PTHR43520">
    <property type="entry name" value="ATP7, ISOFORM B"/>
    <property type="match status" value="1"/>
</dbReference>
<sequence>MQDEHIAHHSHPEAPAGGAIEAAKEDVTDPVCGMRVSSATARSIEFKGTTYYFCSTKCGDAFRAEPTKYVHVSDRPQPAPVRKPGVVYTCPMHPQVRQPAPGNCPICGMTLEPVMPAATGERNPELESMTRRFWVALVLSIPLLWITTGAMLPSLDLGALINRLGANLAWPHLMSVTWAQCAQALLATPVVLWAGWPFLERGWRSFVTWQLNMFSLIGLGVAVAYAFSLFALFFPAQLPQAFRQGNDLPLYFEAASVIVTLILLGQVLELRARSRTSSAIRDLLSLAPNTAFRVNADGTEEEVGLDAVAVGDVLRVKPGSKVPVDGVVIEGQSSIDESMITGESIPAEKGPASKVTGATVNQTGSFVMRAEKVGAETLLARIVQMVADAGRSRAPIQKLADKVSGWFVLAVLGIAALSFAVWALVGPAPALAHALVVAISVLIIACPCALGLATPVSIIVGVGRGAKEGVLIKDAEALELMEKVDTLVVDKTGTLTEGKPQVQAVEVLAGMSEADVLSYSASLEGLSEHPLAQAIIARAKAAGAAIREVRDFAAVPGKGVAGNIDGHAVSLGNARLMEDNLVDLAALGERAETLREQGQTVMYLAVDGKPAGCIGVADSVKGTTPEAIRLLRASGVKIIMLTGDNPVTANAVAKALSLDGVKAGVLPQDKYKHVQELQNQGRVVAMAGDGVNDAPALAQANVGIAMGTGTDVAMSSARVVLVKGDLRGIAKARALSVGTMKNIRQNLFFAFAYNVIGIPIAAGVLYPWLGILLSPIIASAAMALSSVSVIGNALRLRAAKV</sequence>
<keyword evidence="6 11" id="KW-0547">Nucleotide-binding</keyword>
<evidence type="ECO:0000256" key="2">
    <source>
        <dbReference type="ARBA" id="ARBA00006024"/>
    </source>
</evidence>
<dbReference type="InterPro" id="IPR023298">
    <property type="entry name" value="ATPase_P-typ_TM_dom_sf"/>
</dbReference>
<feature type="transmembrane region" description="Helical" evidence="11">
    <location>
        <begin position="772"/>
        <end position="794"/>
    </location>
</feature>
<evidence type="ECO:0000256" key="10">
    <source>
        <dbReference type="ARBA" id="ARBA00023136"/>
    </source>
</evidence>
<dbReference type="Pfam" id="PF00702">
    <property type="entry name" value="Hydrolase"/>
    <property type="match status" value="1"/>
</dbReference>
<evidence type="ECO:0000256" key="4">
    <source>
        <dbReference type="ARBA" id="ARBA00022692"/>
    </source>
</evidence>
<dbReference type="InterPro" id="IPR027256">
    <property type="entry name" value="P-typ_ATPase_IB"/>
</dbReference>
<keyword evidence="7 11" id="KW-0067">ATP-binding</keyword>
<keyword evidence="13" id="KW-0614">Plasmid</keyword>
<evidence type="ECO:0000256" key="5">
    <source>
        <dbReference type="ARBA" id="ARBA00022723"/>
    </source>
</evidence>
<dbReference type="InterPro" id="IPR018303">
    <property type="entry name" value="ATPase_P-typ_P_site"/>
</dbReference>
<dbReference type="InterPro" id="IPR059000">
    <property type="entry name" value="ATPase_P-type_domA"/>
</dbReference>
<dbReference type="NCBIfam" id="TIGR01511">
    <property type="entry name" value="ATPase-IB1_Cu"/>
    <property type="match status" value="1"/>
</dbReference>
<dbReference type="Gene3D" id="3.40.1110.10">
    <property type="entry name" value="Calcium-transporting ATPase, cytoplasmic domain N"/>
    <property type="match status" value="1"/>
</dbReference>
<dbReference type="InterPro" id="IPR023214">
    <property type="entry name" value="HAD_sf"/>
</dbReference>
<dbReference type="Pfam" id="PF00122">
    <property type="entry name" value="E1-E2_ATPase"/>
    <property type="match status" value="1"/>
</dbReference>